<dbReference type="Pfam" id="PF00730">
    <property type="entry name" value="HhH-GPD"/>
    <property type="match status" value="1"/>
</dbReference>
<evidence type="ECO:0000313" key="16">
    <source>
        <dbReference type="EMBL" id="SLM98624.1"/>
    </source>
</evidence>
<keyword evidence="12" id="KW-0234">DNA repair</keyword>
<keyword evidence="9 16" id="KW-0378">Hydrolase</keyword>
<dbReference type="GO" id="GO:0006284">
    <property type="term" value="P:base-excision repair"/>
    <property type="evidence" value="ECO:0007669"/>
    <property type="project" value="InterPro"/>
</dbReference>
<dbReference type="EMBL" id="FWFF01000017">
    <property type="protein sequence ID" value="SLM98624.1"/>
    <property type="molecule type" value="Genomic_DNA"/>
</dbReference>
<feature type="domain" description="HhH-GPD" evidence="15">
    <location>
        <begin position="62"/>
        <end position="212"/>
    </location>
</feature>
<sequence>MTHRRTTQVTRAPQTPGLPPVPQARVADVQRLVIDWFSRNARPLPWREPDASAWSILVCEVMSQQTPVARVLPRWREWMRRWPSPADLAAAPPSDVLIAWDSLGYPRRALRLQETAAAIADRHGNQVPHEEDRLLALPGVGAYTAAAVASFAYGRRAVVLDVNVRRVLGRVFAAVEHRPASLTAAEKRWAGALVPAREHVEWNAGAMELGALICTARNPDCDSCPLADACAWVAAGKPSDPTVVRRTQAWAGTDRQLRGAIMKVLRTAHDELATSDEEQAVSISTHLLTAPTAELTADDAEALARLSEPIRKAIAAVRDLDADGTRTARLIDDLVRDGLASRSSTGIRLP</sequence>
<accession>A0A1X6XH58</accession>
<evidence type="ECO:0000256" key="6">
    <source>
        <dbReference type="ARBA" id="ARBA00022485"/>
    </source>
</evidence>
<dbReference type="Pfam" id="PF10576">
    <property type="entry name" value="EndIII_4Fe-2S"/>
    <property type="match status" value="1"/>
</dbReference>
<dbReference type="SMART" id="SM00478">
    <property type="entry name" value="ENDO3c"/>
    <property type="match status" value="1"/>
</dbReference>
<evidence type="ECO:0000256" key="9">
    <source>
        <dbReference type="ARBA" id="ARBA00022801"/>
    </source>
</evidence>
<gene>
    <name evidence="16" type="ORF">FM105_09190</name>
</gene>
<dbReference type="FunFam" id="1.10.340.30:FF:000003">
    <property type="entry name" value="A/G-specific adenine glycosylase"/>
    <property type="match status" value="1"/>
</dbReference>
<dbReference type="AlphaFoldDB" id="A0A1X6XH58"/>
<dbReference type="SUPFAM" id="SSF48150">
    <property type="entry name" value="DNA-glycosylase"/>
    <property type="match status" value="1"/>
</dbReference>
<evidence type="ECO:0000256" key="12">
    <source>
        <dbReference type="ARBA" id="ARBA00023204"/>
    </source>
</evidence>
<evidence type="ECO:0000256" key="1">
    <source>
        <dbReference type="ARBA" id="ARBA00000843"/>
    </source>
</evidence>
<dbReference type="InterPro" id="IPR023170">
    <property type="entry name" value="HhH_base_excis_C"/>
</dbReference>
<reference evidence="17" key="1">
    <citation type="submission" date="2017-02" db="EMBL/GenBank/DDBJ databases">
        <authorList>
            <person name="Dridi B."/>
        </authorList>
    </citation>
    <scope>NUCLEOTIDE SEQUENCE [LARGE SCALE GENOMIC DNA]</scope>
    <source>
        <strain evidence="17">B Co 03.10</strain>
    </source>
</reference>
<comment type="catalytic activity">
    <reaction evidence="1">
        <text>Hydrolyzes free adenine bases from 7,8-dihydro-8-oxoguanine:adenine mismatched double-stranded DNA, leaving an apurinic site.</text>
        <dbReference type="EC" id="3.2.2.31"/>
    </reaction>
</comment>
<feature type="region of interest" description="Disordered" evidence="14">
    <location>
        <begin position="1"/>
        <end position="22"/>
    </location>
</feature>
<dbReference type="EC" id="3.2.2.31" evidence="4"/>
<dbReference type="PANTHER" id="PTHR42944:SF1">
    <property type="entry name" value="ADENINE DNA GLYCOSYLASE"/>
    <property type="match status" value="1"/>
</dbReference>
<dbReference type="InterPro" id="IPR044298">
    <property type="entry name" value="MIG/MutY"/>
</dbReference>
<dbReference type="GO" id="GO:0000701">
    <property type="term" value="F:purine-specific mismatch base pair DNA N-glycosylase activity"/>
    <property type="evidence" value="ECO:0007669"/>
    <property type="project" value="UniProtKB-EC"/>
</dbReference>
<evidence type="ECO:0000256" key="14">
    <source>
        <dbReference type="SAM" id="MobiDB-lite"/>
    </source>
</evidence>
<evidence type="ECO:0000256" key="11">
    <source>
        <dbReference type="ARBA" id="ARBA00023014"/>
    </source>
</evidence>
<dbReference type="InterPro" id="IPR003651">
    <property type="entry name" value="Endonuclease3_FeS-loop_motif"/>
</dbReference>
<dbReference type="GO" id="GO:0035485">
    <property type="term" value="F:adenine/guanine mispair binding"/>
    <property type="evidence" value="ECO:0007669"/>
    <property type="project" value="TreeGrafter"/>
</dbReference>
<protein>
    <recommendedName>
        <fullName evidence="5">Adenine DNA glycosylase</fullName>
        <ecNumber evidence="4">3.2.2.31</ecNumber>
    </recommendedName>
</protein>
<evidence type="ECO:0000256" key="10">
    <source>
        <dbReference type="ARBA" id="ARBA00023004"/>
    </source>
</evidence>
<dbReference type="InterPro" id="IPR003265">
    <property type="entry name" value="HhH-GPD_domain"/>
</dbReference>
<comment type="similarity">
    <text evidence="3">Belongs to the Nth/MutY family.</text>
</comment>
<dbReference type="InterPro" id="IPR004036">
    <property type="entry name" value="Endonuclease-III-like_CS2"/>
</dbReference>
<keyword evidence="11" id="KW-0411">Iron-sulfur</keyword>
<dbReference type="CDD" id="cd00056">
    <property type="entry name" value="ENDO3c"/>
    <property type="match status" value="1"/>
</dbReference>
<dbReference type="Gene3D" id="1.10.1670.10">
    <property type="entry name" value="Helix-hairpin-Helix base-excision DNA repair enzymes (C-terminal)"/>
    <property type="match status" value="1"/>
</dbReference>
<dbReference type="GO" id="GO:0006298">
    <property type="term" value="P:mismatch repair"/>
    <property type="evidence" value="ECO:0007669"/>
    <property type="project" value="TreeGrafter"/>
</dbReference>
<dbReference type="GO" id="GO:0034039">
    <property type="term" value="F:8-oxo-7,8-dihydroguanine DNA N-glycosylase activity"/>
    <property type="evidence" value="ECO:0007669"/>
    <property type="project" value="TreeGrafter"/>
</dbReference>
<evidence type="ECO:0000256" key="8">
    <source>
        <dbReference type="ARBA" id="ARBA00022763"/>
    </source>
</evidence>
<dbReference type="RefSeq" id="WP_087007489.1">
    <property type="nucleotide sequence ID" value="NZ_FWFF01000017.1"/>
</dbReference>
<proteinExistence type="inferred from homology"/>
<dbReference type="GO" id="GO:0032357">
    <property type="term" value="F:oxidized purine DNA binding"/>
    <property type="evidence" value="ECO:0007669"/>
    <property type="project" value="TreeGrafter"/>
</dbReference>
<dbReference type="GO" id="GO:0051539">
    <property type="term" value="F:4 iron, 4 sulfur cluster binding"/>
    <property type="evidence" value="ECO:0007669"/>
    <property type="project" value="UniProtKB-KW"/>
</dbReference>
<dbReference type="Gene3D" id="1.10.340.30">
    <property type="entry name" value="Hypothetical protein, domain 2"/>
    <property type="match status" value="1"/>
</dbReference>
<evidence type="ECO:0000256" key="4">
    <source>
        <dbReference type="ARBA" id="ARBA00012045"/>
    </source>
</evidence>
<keyword evidence="8" id="KW-0227">DNA damage</keyword>
<keyword evidence="17" id="KW-1185">Reference proteome</keyword>
<evidence type="ECO:0000256" key="13">
    <source>
        <dbReference type="ARBA" id="ARBA00023295"/>
    </source>
</evidence>
<evidence type="ECO:0000256" key="3">
    <source>
        <dbReference type="ARBA" id="ARBA00008343"/>
    </source>
</evidence>
<dbReference type="SMART" id="SM00525">
    <property type="entry name" value="FES"/>
    <property type="match status" value="1"/>
</dbReference>
<keyword evidence="6" id="KW-0004">4Fe-4S</keyword>
<evidence type="ECO:0000256" key="5">
    <source>
        <dbReference type="ARBA" id="ARBA00022023"/>
    </source>
</evidence>
<evidence type="ECO:0000259" key="15">
    <source>
        <dbReference type="SMART" id="SM00478"/>
    </source>
</evidence>
<evidence type="ECO:0000256" key="7">
    <source>
        <dbReference type="ARBA" id="ARBA00022723"/>
    </source>
</evidence>
<keyword evidence="13 16" id="KW-0326">Glycosidase</keyword>
<evidence type="ECO:0000313" key="17">
    <source>
        <dbReference type="Proteomes" id="UP000196581"/>
    </source>
</evidence>
<dbReference type="InterPro" id="IPR011257">
    <property type="entry name" value="DNA_glycosylase"/>
</dbReference>
<keyword evidence="7" id="KW-0479">Metal-binding</keyword>
<comment type="cofactor">
    <cofactor evidence="2">
        <name>[4Fe-4S] cluster</name>
        <dbReference type="ChEBI" id="CHEBI:49883"/>
    </cofactor>
</comment>
<dbReference type="PANTHER" id="PTHR42944">
    <property type="entry name" value="ADENINE DNA GLYCOSYLASE"/>
    <property type="match status" value="1"/>
</dbReference>
<name>A0A1X6XH58_9MICO</name>
<keyword evidence="10" id="KW-0408">Iron</keyword>
<evidence type="ECO:0000256" key="2">
    <source>
        <dbReference type="ARBA" id="ARBA00001966"/>
    </source>
</evidence>
<dbReference type="PROSITE" id="PS01155">
    <property type="entry name" value="ENDONUCLEASE_III_2"/>
    <property type="match status" value="1"/>
</dbReference>
<dbReference type="Proteomes" id="UP000196581">
    <property type="component" value="Unassembled WGS sequence"/>
</dbReference>
<organism evidence="16 17">
    <name type="scientific">Brevibacterium yomogidense</name>
    <dbReference type="NCBI Taxonomy" id="946573"/>
    <lineage>
        <taxon>Bacteria</taxon>
        <taxon>Bacillati</taxon>
        <taxon>Actinomycetota</taxon>
        <taxon>Actinomycetes</taxon>
        <taxon>Micrococcales</taxon>
        <taxon>Brevibacteriaceae</taxon>
        <taxon>Brevibacterium</taxon>
    </lineage>
</organism>
<dbReference type="GO" id="GO:0046872">
    <property type="term" value="F:metal ion binding"/>
    <property type="evidence" value="ECO:0007669"/>
    <property type="project" value="UniProtKB-KW"/>
</dbReference>